<dbReference type="SMART" id="SM00034">
    <property type="entry name" value="CLECT"/>
    <property type="match status" value="1"/>
</dbReference>
<evidence type="ECO:0000313" key="5">
    <source>
        <dbReference type="EMBL" id="KAG5264691.1"/>
    </source>
</evidence>
<reference evidence="5" key="1">
    <citation type="submission" date="2020-10" db="EMBL/GenBank/DDBJ databases">
        <title>Chromosome-scale genome assembly of the Allis shad, Alosa alosa.</title>
        <authorList>
            <person name="Margot Z."/>
            <person name="Christophe K."/>
            <person name="Cabau C."/>
            <person name="Louis A."/>
            <person name="Berthelot C."/>
            <person name="Parey E."/>
            <person name="Roest Crollius H."/>
            <person name="Montfort J."/>
            <person name="Robinson-Rechavi M."/>
            <person name="Bucao C."/>
            <person name="Bouchez O."/>
            <person name="Gislard M."/>
            <person name="Lluch J."/>
            <person name="Milhes M."/>
            <person name="Lampietro C."/>
            <person name="Lopez Roques C."/>
            <person name="Donnadieu C."/>
            <person name="Braasch I."/>
            <person name="Desvignes T."/>
            <person name="Postlethwait J."/>
            <person name="Bobe J."/>
            <person name="Guiguen Y."/>
        </authorList>
    </citation>
    <scope>NUCLEOTIDE SEQUENCE</scope>
    <source>
        <strain evidence="5">M-15738</strain>
        <tissue evidence="5">Blood</tissue>
    </source>
</reference>
<feature type="transmembrane region" description="Helical" evidence="3">
    <location>
        <begin position="102"/>
        <end position="126"/>
    </location>
</feature>
<dbReference type="EMBL" id="JADWDJ010000020">
    <property type="protein sequence ID" value="KAG5264691.1"/>
    <property type="molecule type" value="Genomic_DNA"/>
</dbReference>
<feature type="domain" description="C-type lectin" evidence="4">
    <location>
        <begin position="164"/>
        <end position="291"/>
    </location>
</feature>
<evidence type="ECO:0000259" key="4">
    <source>
        <dbReference type="PROSITE" id="PS50041"/>
    </source>
</evidence>
<keyword evidence="3" id="KW-1133">Transmembrane helix</keyword>
<dbReference type="CDD" id="cd03590">
    <property type="entry name" value="CLECT_DC-SIGN_like"/>
    <property type="match status" value="1"/>
</dbReference>
<keyword evidence="6" id="KW-1185">Reference proteome</keyword>
<evidence type="ECO:0000256" key="2">
    <source>
        <dbReference type="ARBA" id="ARBA00023157"/>
    </source>
</evidence>
<keyword evidence="3" id="KW-0812">Transmembrane</keyword>
<dbReference type="InterPro" id="IPR016187">
    <property type="entry name" value="CTDL_fold"/>
</dbReference>
<dbReference type="InterPro" id="IPR001304">
    <property type="entry name" value="C-type_lectin-like"/>
</dbReference>
<evidence type="ECO:0000313" key="6">
    <source>
        <dbReference type="Proteomes" id="UP000823561"/>
    </source>
</evidence>
<keyword evidence="2" id="KW-1015">Disulfide bond</keyword>
<dbReference type="InterPro" id="IPR033989">
    <property type="entry name" value="CD209-like_CTLD"/>
</dbReference>
<dbReference type="InterPro" id="IPR050111">
    <property type="entry name" value="C-type_lectin/snaclec_domain"/>
</dbReference>
<dbReference type="GO" id="GO:0030246">
    <property type="term" value="F:carbohydrate binding"/>
    <property type="evidence" value="ECO:0007669"/>
    <property type="project" value="UniProtKB-KW"/>
</dbReference>
<proteinExistence type="predicted"/>
<dbReference type="PANTHER" id="PTHR22803">
    <property type="entry name" value="MANNOSE, PHOSPHOLIPASE, LECTIN RECEPTOR RELATED"/>
    <property type="match status" value="1"/>
</dbReference>
<sequence>MTTGSCWVYLPFNTHPNGSEPERLGSWLGQLLLFAQMSLSGTKPEEKRRPSIDESIYLTPDFSKTNKPLSIPAGHPTALGSSYLGSLDKAVRTYQNPMALKVLLGITALCLGLTLAGLGTLGHYYLEKQSQFDLLKAQHANISKQLDVIKSRGCTPCADGWRSHSDKCYFFSFDLMNWTQSRDECVSHGGHLVIINDQEEQIFLSSETKEPHWIGLNDLENEGQWMWMDNTQLTRASPQYWYERSYGKDEPDNWIMEDLLGQDCACLGDGDIPTNVWFDENCKKLKRYVCETIAVSQDRYNVC</sequence>
<dbReference type="Proteomes" id="UP000823561">
    <property type="component" value="Chromosome 20"/>
</dbReference>
<dbReference type="InterPro" id="IPR016186">
    <property type="entry name" value="C-type_lectin-like/link_sf"/>
</dbReference>
<evidence type="ECO:0000256" key="3">
    <source>
        <dbReference type="SAM" id="Phobius"/>
    </source>
</evidence>
<dbReference type="PROSITE" id="PS00615">
    <property type="entry name" value="C_TYPE_LECTIN_1"/>
    <property type="match status" value="1"/>
</dbReference>
<comment type="caution">
    <text evidence="5">The sequence shown here is derived from an EMBL/GenBank/DDBJ whole genome shotgun (WGS) entry which is preliminary data.</text>
</comment>
<dbReference type="Pfam" id="PF00059">
    <property type="entry name" value="Lectin_C"/>
    <property type="match status" value="1"/>
</dbReference>
<protein>
    <recommendedName>
        <fullName evidence="4">C-type lectin domain-containing protein</fullName>
    </recommendedName>
</protein>
<dbReference type="PROSITE" id="PS50041">
    <property type="entry name" value="C_TYPE_LECTIN_2"/>
    <property type="match status" value="1"/>
</dbReference>
<dbReference type="AlphaFoldDB" id="A0AAV6FSE2"/>
<gene>
    <name evidence="5" type="ORF">AALO_G00256950</name>
</gene>
<keyword evidence="3" id="KW-0472">Membrane</keyword>
<dbReference type="InterPro" id="IPR018378">
    <property type="entry name" value="C-type_lectin_CS"/>
</dbReference>
<dbReference type="Gene3D" id="3.10.100.10">
    <property type="entry name" value="Mannose-Binding Protein A, subunit A"/>
    <property type="match status" value="1"/>
</dbReference>
<organism evidence="5 6">
    <name type="scientific">Alosa alosa</name>
    <name type="common">allis shad</name>
    <dbReference type="NCBI Taxonomy" id="278164"/>
    <lineage>
        <taxon>Eukaryota</taxon>
        <taxon>Metazoa</taxon>
        <taxon>Chordata</taxon>
        <taxon>Craniata</taxon>
        <taxon>Vertebrata</taxon>
        <taxon>Euteleostomi</taxon>
        <taxon>Actinopterygii</taxon>
        <taxon>Neopterygii</taxon>
        <taxon>Teleostei</taxon>
        <taxon>Clupei</taxon>
        <taxon>Clupeiformes</taxon>
        <taxon>Clupeoidei</taxon>
        <taxon>Clupeidae</taxon>
        <taxon>Alosa</taxon>
    </lineage>
</organism>
<name>A0AAV6FSE2_9TELE</name>
<evidence type="ECO:0000256" key="1">
    <source>
        <dbReference type="ARBA" id="ARBA00022734"/>
    </source>
</evidence>
<keyword evidence="1" id="KW-0430">Lectin</keyword>
<dbReference type="SUPFAM" id="SSF56436">
    <property type="entry name" value="C-type lectin-like"/>
    <property type="match status" value="1"/>
</dbReference>
<accession>A0AAV6FSE2</accession>